<gene>
    <name evidence="2" type="ORF">ACAT0790_LOCUS69186</name>
</gene>
<evidence type="ECO:0000256" key="1">
    <source>
        <dbReference type="SAM" id="MobiDB-lite"/>
    </source>
</evidence>
<proteinExistence type="predicted"/>
<dbReference type="EMBL" id="HBGE01115993">
    <property type="protein sequence ID" value="CAD9192411.1"/>
    <property type="molecule type" value="Transcribed_RNA"/>
</dbReference>
<name>A0A7S1SEC1_ALECA</name>
<reference evidence="2" key="1">
    <citation type="submission" date="2021-01" db="EMBL/GenBank/DDBJ databases">
        <authorList>
            <person name="Corre E."/>
            <person name="Pelletier E."/>
            <person name="Niang G."/>
            <person name="Scheremetjew M."/>
            <person name="Finn R."/>
            <person name="Kale V."/>
            <person name="Holt S."/>
            <person name="Cochrane G."/>
            <person name="Meng A."/>
            <person name="Brown T."/>
            <person name="Cohen L."/>
        </authorList>
    </citation>
    <scope>NUCLEOTIDE SEQUENCE</scope>
    <source>
        <strain evidence="2">OF101</strain>
    </source>
</reference>
<organism evidence="2">
    <name type="scientific">Alexandrium catenella</name>
    <name type="common">Red tide dinoflagellate</name>
    <name type="synonym">Gonyaulax catenella</name>
    <dbReference type="NCBI Taxonomy" id="2925"/>
    <lineage>
        <taxon>Eukaryota</taxon>
        <taxon>Sar</taxon>
        <taxon>Alveolata</taxon>
        <taxon>Dinophyceae</taxon>
        <taxon>Gonyaulacales</taxon>
        <taxon>Pyrocystaceae</taxon>
        <taxon>Alexandrium</taxon>
    </lineage>
</organism>
<dbReference type="AlphaFoldDB" id="A0A7S1SEC1"/>
<feature type="region of interest" description="Disordered" evidence="1">
    <location>
        <begin position="1"/>
        <end position="23"/>
    </location>
</feature>
<sequence>MAELVNGPMKESSTGRWRCTSVRSAARRRSRSVVSSPRCSSASRAVSRDCSCWRRGCCESRGSPASFAFWTRTANPSASSLKSCFSLRSEVSAVLSSASSWLRSVMMSSEDSSEGARW</sequence>
<accession>A0A7S1SEC1</accession>
<protein>
    <submittedName>
        <fullName evidence="2">Uncharacterized protein</fullName>
    </submittedName>
</protein>
<evidence type="ECO:0000313" key="2">
    <source>
        <dbReference type="EMBL" id="CAD9192411.1"/>
    </source>
</evidence>